<gene>
    <name evidence="1" type="ORF">LTR37_007582</name>
</gene>
<keyword evidence="2" id="KW-1185">Reference proteome</keyword>
<comment type="caution">
    <text evidence="1">The sequence shown here is derived from an EMBL/GenBank/DDBJ whole genome shotgun (WGS) entry which is preliminary data.</text>
</comment>
<dbReference type="EMBL" id="JAUTXU010000053">
    <property type="protein sequence ID" value="KAK3714847.1"/>
    <property type="molecule type" value="Genomic_DNA"/>
</dbReference>
<dbReference type="Proteomes" id="UP001281147">
    <property type="component" value="Unassembled WGS sequence"/>
</dbReference>
<evidence type="ECO:0000313" key="2">
    <source>
        <dbReference type="Proteomes" id="UP001281147"/>
    </source>
</evidence>
<sequence>MDNDIEKQAQDGKAEVIRPAGQPDSSLVEFDGPDDPGNPKNWSVRRRIAISMSMALMTFVVTFSSSIFAVATGPIAEEFGIDITTATLGVALFLLGFVLGPVLFGPASEVYGRRAPLFVGYIVFAIFQIPVAVGQNVATIMLGRFLSGLFASAPLAVVGGAFADMWDPVERTYAICGFATGTVGGREAQSRFVS</sequence>
<protein>
    <submittedName>
        <fullName evidence="1">Uncharacterized protein</fullName>
    </submittedName>
</protein>
<reference evidence="1" key="1">
    <citation type="submission" date="2023-07" db="EMBL/GenBank/DDBJ databases">
        <title>Black Yeasts Isolated from many extreme environments.</title>
        <authorList>
            <person name="Coleine C."/>
            <person name="Stajich J.E."/>
            <person name="Selbmann L."/>
        </authorList>
    </citation>
    <scope>NUCLEOTIDE SEQUENCE</scope>
    <source>
        <strain evidence="1">CCFEE 5714</strain>
    </source>
</reference>
<proteinExistence type="predicted"/>
<name>A0ACC3ND68_9PEZI</name>
<organism evidence="1 2">
    <name type="scientific">Vermiconidia calcicola</name>
    <dbReference type="NCBI Taxonomy" id="1690605"/>
    <lineage>
        <taxon>Eukaryota</taxon>
        <taxon>Fungi</taxon>
        <taxon>Dikarya</taxon>
        <taxon>Ascomycota</taxon>
        <taxon>Pezizomycotina</taxon>
        <taxon>Dothideomycetes</taxon>
        <taxon>Dothideomycetidae</taxon>
        <taxon>Mycosphaerellales</taxon>
        <taxon>Extremaceae</taxon>
        <taxon>Vermiconidia</taxon>
    </lineage>
</organism>
<accession>A0ACC3ND68</accession>
<evidence type="ECO:0000313" key="1">
    <source>
        <dbReference type="EMBL" id="KAK3714847.1"/>
    </source>
</evidence>